<gene>
    <name evidence="14" type="ORF">niasHS_007135</name>
</gene>
<dbReference type="PRINTS" id="PR00371">
    <property type="entry name" value="FPNCR"/>
</dbReference>
<comment type="function">
    <text evidence="10">This enzyme is required for electron transfer from NADP to cytochrome P450 in microsomes. It can also provide electron transfer to heme oxygenase and cytochrome B5.</text>
</comment>
<dbReference type="GO" id="GO:0005789">
    <property type="term" value="C:endoplasmic reticulum membrane"/>
    <property type="evidence" value="ECO:0007669"/>
    <property type="project" value="UniProtKB-SubCell"/>
</dbReference>
<comment type="similarity">
    <text evidence="10 11">In the C-terminal section; belongs to the flavoprotein pyridine nucleotide cytochrome reductase family.</text>
</comment>
<dbReference type="Pfam" id="PF00175">
    <property type="entry name" value="NAD_binding_1"/>
    <property type="match status" value="1"/>
</dbReference>
<keyword evidence="4 10" id="KW-0256">Endoplasmic reticulum</keyword>
<feature type="binding site" evidence="10">
    <location>
        <position position="210"/>
    </location>
    <ligand>
        <name>FMN</name>
        <dbReference type="ChEBI" id="CHEBI:58210"/>
    </ligand>
</feature>
<evidence type="ECO:0000256" key="1">
    <source>
        <dbReference type="ARBA" id="ARBA00022630"/>
    </source>
</evidence>
<dbReference type="InterPro" id="IPR003097">
    <property type="entry name" value="CysJ-like_FAD-binding"/>
</dbReference>
<feature type="transmembrane region" description="Helical" evidence="10">
    <location>
        <begin position="12"/>
        <end position="35"/>
    </location>
</feature>
<evidence type="ECO:0000313" key="14">
    <source>
        <dbReference type="EMBL" id="KAL3091342.1"/>
    </source>
</evidence>
<dbReference type="InterPro" id="IPR023173">
    <property type="entry name" value="NADPH_Cyt_P450_Rdtase_alpha"/>
</dbReference>
<accession>A0ABD2JLA8</accession>
<sequence length="676" mass="76505">MDLVASSLHYVGSFFDMVDLVVIGALAVFAIAYYVRSQSLSAHNKIKFPESTPTLRNGGTLQDSGRTDRSFLGRMKSEDRQILILFGSQTGTAEELAGRMAKDLCRYGKKPLLMDPEEIEVDDLPKIVELSDPVLLLFVATYGEGDPTDNAQALHEFFTNADSELKGLKYAVFGLGNKTYEHFNAVGKFFDMRLEKLGAERVFEMGIADDDGNPEEDFTRWRELFLPALAHRFGWDLVGNGACDRQYRLEIVGEPNNNKHIFTGEFGRIGAYEKQRPPFEPKNPFLATIALNRELHSVASDRSCRHIELAVDKALIRYETGDHIAIFPINDTEKVDTLGTLLAVELDTVFKLVNTDEESTKKHPFPCPCTFRTALTHYVDICSPVKSHVLKALVEFSADEETKAKLTLLSTASEEGLREYAHFIVKERRSIVDVLQHFPACKPPLDLLLELLPRLQARYYSISSSPRVNASLVAVTAVVLRYNTSDGRLVKGVCTNFLADRSPAVSTAPVFVRKSTLRLPHRVQQPVIMVGPGTGFAPFRGFLHDRLWHKQQGKEVGEMHLFFGCRHPDHDHIYKEEMEEFVRVGLLTQLHVAYSRLGSEKVYVQHKLWEARQQIWELIQAGASVYICGDARNMARDVQNMFYKIFAEVGGLSDQESQKMMKDMERQRRYQADVWS</sequence>
<name>A0ABD2JLA8_HETSC</name>
<keyword evidence="2 10" id="KW-0288">FMN</keyword>
<keyword evidence="1 10" id="KW-0285">Flavoprotein</keyword>
<dbReference type="PROSITE" id="PS50902">
    <property type="entry name" value="FLAVODOXIN_LIKE"/>
    <property type="match status" value="1"/>
</dbReference>
<keyword evidence="15" id="KW-1185">Reference proteome</keyword>
<dbReference type="InterPro" id="IPR001433">
    <property type="entry name" value="OxRdtase_FAD/NAD-bd"/>
</dbReference>
<dbReference type="GO" id="GO:0010181">
    <property type="term" value="F:FMN binding"/>
    <property type="evidence" value="ECO:0007669"/>
    <property type="project" value="UniProtKB-UniRule"/>
</dbReference>
<dbReference type="Pfam" id="PF00258">
    <property type="entry name" value="Flavodoxin_1"/>
    <property type="match status" value="1"/>
</dbReference>
<comment type="similarity">
    <text evidence="10">Belongs to the NADPH--cytochrome P450 reductase family.</text>
</comment>
<dbReference type="InterPro" id="IPR039261">
    <property type="entry name" value="FNR_nucleotide-bd"/>
</dbReference>
<proteinExistence type="inferred from homology"/>
<feature type="binding site" evidence="10">
    <location>
        <begin position="595"/>
        <end position="596"/>
    </location>
    <ligand>
        <name>NADP(+)</name>
        <dbReference type="ChEBI" id="CHEBI:58349"/>
    </ligand>
</feature>
<dbReference type="Gene3D" id="1.20.990.10">
    <property type="entry name" value="NADPH-cytochrome p450 Reductase, Chain A, domain 3"/>
    <property type="match status" value="1"/>
</dbReference>
<dbReference type="InterPro" id="IPR029039">
    <property type="entry name" value="Flavoprotein-like_sf"/>
</dbReference>
<dbReference type="GO" id="GO:0050660">
    <property type="term" value="F:flavin adenine dinucleotide binding"/>
    <property type="evidence" value="ECO:0007669"/>
    <property type="project" value="UniProtKB-UniRule"/>
</dbReference>
<evidence type="ECO:0000256" key="9">
    <source>
        <dbReference type="ARBA" id="ARBA00023136"/>
    </source>
</evidence>
<dbReference type="PANTHER" id="PTHR19384">
    <property type="entry name" value="NITRIC OXIDE SYNTHASE-RELATED"/>
    <property type="match status" value="1"/>
</dbReference>
<dbReference type="PROSITE" id="PS51384">
    <property type="entry name" value="FAD_FR"/>
    <property type="match status" value="1"/>
</dbReference>
<dbReference type="InterPro" id="IPR001094">
    <property type="entry name" value="Flavdoxin-like"/>
</dbReference>
<keyword evidence="5 10" id="KW-0274">FAD</keyword>
<keyword evidence="3 10" id="KW-0812">Transmembrane</keyword>
<feature type="binding site" evidence="10">
    <location>
        <begin position="175"/>
        <end position="184"/>
    </location>
    <ligand>
        <name>FMN</name>
        <dbReference type="ChEBI" id="CHEBI:58210"/>
    </ligand>
</feature>
<dbReference type="Gene3D" id="3.40.50.360">
    <property type="match status" value="1"/>
</dbReference>
<organism evidence="14 15">
    <name type="scientific">Heterodera schachtii</name>
    <name type="common">Sugarbeet cyst nematode worm</name>
    <name type="synonym">Tylenchus schachtii</name>
    <dbReference type="NCBI Taxonomy" id="97005"/>
    <lineage>
        <taxon>Eukaryota</taxon>
        <taxon>Metazoa</taxon>
        <taxon>Ecdysozoa</taxon>
        <taxon>Nematoda</taxon>
        <taxon>Chromadorea</taxon>
        <taxon>Rhabditida</taxon>
        <taxon>Tylenchina</taxon>
        <taxon>Tylenchomorpha</taxon>
        <taxon>Tylenchoidea</taxon>
        <taxon>Heteroderidae</taxon>
        <taxon>Heteroderinae</taxon>
        <taxon>Heterodera</taxon>
    </lineage>
</organism>
<comment type="similarity">
    <text evidence="10">In the N-terminal section; belongs to the flavodoxin family.</text>
</comment>
<dbReference type="PIRSF" id="PIRSF000208">
    <property type="entry name" value="P450R"/>
    <property type="match status" value="1"/>
</dbReference>
<feature type="binding site" evidence="10">
    <location>
        <position position="675"/>
    </location>
    <ligand>
        <name>FAD</name>
        <dbReference type="ChEBI" id="CHEBI:57692"/>
    </ligand>
</feature>
<feature type="domain" description="Flavodoxin-like" evidence="12">
    <location>
        <begin position="82"/>
        <end position="226"/>
    </location>
</feature>
<keyword evidence="6 10" id="KW-0521">NADP</keyword>
<dbReference type="InterPro" id="IPR017938">
    <property type="entry name" value="Riboflavin_synthase-like_b-brl"/>
</dbReference>
<evidence type="ECO:0000256" key="3">
    <source>
        <dbReference type="ARBA" id="ARBA00022692"/>
    </source>
</evidence>
<evidence type="ECO:0000256" key="7">
    <source>
        <dbReference type="ARBA" id="ARBA00022989"/>
    </source>
</evidence>
<feature type="binding site" evidence="10">
    <location>
        <begin position="140"/>
        <end position="143"/>
    </location>
    <ligand>
        <name>FMN</name>
        <dbReference type="ChEBI" id="CHEBI:58210"/>
    </ligand>
</feature>
<feature type="binding site" evidence="10">
    <location>
        <begin position="458"/>
        <end position="461"/>
    </location>
    <ligand>
        <name>FAD</name>
        <dbReference type="ChEBI" id="CHEBI:57692"/>
    </ligand>
</feature>
<dbReference type="Gene3D" id="2.40.30.10">
    <property type="entry name" value="Translation factors"/>
    <property type="match status" value="1"/>
</dbReference>
<comment type="catalytic activity">
    <reaction evidence="10 11">
        <text>2 oxidized [cytochrome P450] + NADPH = 2 reduced [cytochrome P450] + NADP(+) + H(+)</text>
        <dbReference type="Rhea" id="RHEA:24040"/>
        <dbReference type="Rhea" id="RHEA-COMP:14627"/>
        <dbReference type="Rhea" id="RHEA-COMP:14628"/>
        <dbReference type="ChEBI" id="CHEBI:15378"/>
        <dbReference type="ChEBI" id="CHEBI:55376"/>
        <dbReference type="ChEBI" id="CHEBI:57783"/>
        <dbReference type="ChEBI" id="CHEBI:58349"/>
        <dbReference type="ChEBI" id="CHEBI:60344"/>
        <dbReference type="EC" id="1.6.2.4"/>
    </reaction>
</comment>
<comment type="subcellular location">
    <subcellularLocation>
        <location evidence="10">Endoplasmic reticulum membrane</location>
        <topology evidence="10">Single-pass membrane protein</topology>
        <orientation evidence="10">Cytoplasmic side</orientation>
    </subcellularLocation>
</comment>
<feature type="binding site" evidence="10">
    <location>
        <begin position="492"/>
        <end position="495"/>
    </location>
    <ligand>
        <name>FAD</name>
        <dbReference type="ChEBI" id="CHEBI:57692"/>
    </ligand>
</feature>
<evidence type="ECO:0000259" key="13">
    <source>
        <dbReference type="PROSITE" id="PS51384"/>
    </source>
</evidence>
<dbReference type="HAMAP" id="MF_03212">
    <property type="entry name" value="NCPR"/>
    <property type="match status" value="1"/>
</dbReference>
<dbReference type="Gene3D" id="3.40.50.80">
    <property type="entry name" value="Nucleotide-binding domain of ferredoxin-NADP reductase (FNR) module"/>
    <property type="match status" value="1"/>
</dbReference>
<evidence type="ECO:0000256" key="8">
    <source>
        <dbReference type="ARBA" id="ARBA00023002"/>
    </source>
</evidence>
<evidence type="ECO:0000259" key="12">
    <source>
        <dbReference type="PROSITE" id="PS50902"/>
    </source>
</evidence>
<dbReference type="SUPFAM" id="SSF52218">
    <property type="entry name" value="Flavoproteins"/>
    <property type="match status" value="1"/>
</dbReference>
<comment type="caution">
    <text evidence="14">The sequence shown here is derived from an EMBL/GenBank/DDBJ whole genome shotgun (WGS) entry which is preliminary data.</text>
</comment>
<dbReference type="InterPro" id="IPR017927">
    <property type="entry name" value="FAD-bd_FR_type"/>
</dbReference>
<feature type="binding site" evidence="10">
    <location>
        <position position="482"/>
    </location>
    <ligand>
        <name>FAD</name>
        <dbReference type="ChEBI" id="CHEBI:57692"/>
    </ligand>
</feature>
<feature type="binding site" evidence="10">
    <location>
        <position position="428"/>
    </location>
    <ligand>
        <name>FAD</name>
        <dbReference type="ChEBI" id="CHEBI:57692"/>
    </ligand>
</feature>
<feature type="domain" description="FAD-binding FR-type" evidence="13">
    <location>
        <begin position="282"/>
        <end position="520"/>
    </location>
</feature>
<dbReference type="InterPro" id="IPR008254">
    <property type="entry name" value="Flavodoxin/NO_synth"/>
</dbReference>
<dbReference type="Proteomes" id="UP001620645">
    <property type="component" value="Unassembled WGS sequence"/>
</dbReference>
<keyword evidence="8 10" id="KW-0560">Oxidoreductase</keyword>
<protein>
    <recommendedName>
        <fullName evidence="10 11">NADPH--cytochrome P450 reductase</fullName>
        <shortName evidence="10">CPR</shortName>
        <shortName evidence="10">P450R</shortName>
        <ecNumber evidence="10 11">1.6.2.4</ecNumber>
    </recommendedName>
</protein>
<evidence type="ECO:0000256" key="5">
    <source>
        <dbReference type="ARBA" id="ARBA00022827"/>
    </source>
</evidence>
<feature type="binding site" evidence="10">
    <location>
        <position position="637"/>
    </location>
    <ligand>
        <name>NADP(+)</name>
        <dbReference type="ChEBI" id="CHEBI:58349"/>
    </ligand>
</feature>
<evidence type="ECO:0000256" key="6">
    <source>
        <dbReference type="ARBA" id="ARBA00022857"/>
    </source>
</evidence>
<keyword evidence="7 10" id="KW-1133">Transmembrane helix</keyword>
<dbReference type="AlphaFoldDB" id="A0ABD2JLA8"/>
<feature type="binding site" evidence="10">
    <location>
        <position position="302"/>
    </location>
    <ligand>
        <name>NADP(+)</name>
        <dbReference type="ChEBI" id="CHEBI:58349"/>
    </ligand>
</feature>
<evidence type="ECO:0000313" key="15">
    <source>
        <dbReference type="Proteomes" id="UP001620645"/>
    </source>
</evidence>
<evidence type="ECO:0000256" key="10">
    <source>
        <dbReference type="HAMAP-Rule" id="MF_03212"/>
    </source>
</evidence>
<dbReference type="FunFam" id="3.40.50.80:FF:000001">
    <property type="entry name" value="NADPH--cytochrome P450 reductase 1"/>
    <property type="match status" value="1"/>
</dbReference>
<feature type="binding site" evidence="10">
    <location>
        <begin position="476"/>
        <end position="478"/>
    </location>
    <ligand>
        <name>FAD</name>
        <dbReference type="ChEBI" id="CHEBI:57692"/>
    </ligand>
</feature>
<dbReference type="InterPro" id="IPR001709">
    <property type="entry name" value="Flavoprot_Pyr_Nucl_cyt_Rdtase"/>
</dbReference>
<dbReference type="PANTHER" id="PTHR19384:SF17">
    <property type="entry name" value="NADPH--CYTOCHROME P450 REDUCTASE"/>
    <property type="match status" value="1"/>
</dbReference>
<comment type="cofactor">
    <cofactor evidence="10">
        <name>FAD</name>
        <dbReference type="ChEBI" id="CHEBI:57692"/>
    </cofactor>
    <text evidence="10">Binds 1 FAD per monomer.</text>
</comment>
<keyword evidence="9 10" id="KW-0472">Membrane</keyword>
<dbReference type="PRINTS" id="PR00369">
    <property type="entry name" value="FLAVODOXIN"/>
</dbReference>
<dbReference type="SUPFAM" id="SSF52343">
    <property type="entry name" value="Ferredoxin reductase-like, C-terminal NADP-linked domain"/>
    <property type="match status" value="1"/>
</dbReference>
<dbReference type="CDD" id="cd06204">
    <property type="entry name" value="CYPOR"/>
    <property type="match status" value="1"/>
</dbReference>
<feature type="binding site" evidence="10">
    <location>
        <begin position="88"/>
        <end position="93"/>
    </location>
    <ligand>
        <name>FMN</name>
        <dbReference type="ChEBI" id="CHEBI:58210"/>
    </ligand>
</feature>
<dbReference type="FunFam" id="1.20.990.10:FF:000001">
    <property type="entry name" value="NADPH--cytochrome P450 reductase"/>
    <property type="match status" value="1"/>
</dbReference>
<dbReference type="GO" id="GO:0003958">
    <property type="term" value="F:NADPH-hemoprotein reductase activity"/>
    <property type="evidence" value="ECO:0007669"/>
    <property type="project" value="UniProtKB-UniRule"/>
</dbReference>
<comment type="cofactor">
    <cofactor evidence="10">
        <name>FMN</name>
        <dbReference type="ChEBI" id="CHEBI:58210"/>
    </cofactor>
    <text evidence="10">Binds 1 FMN per monomer.</text>
</comment>
<dbReference type="GO" id="GO:0050661">
    <property type="term" value="F:NADP binding"/>
    <property type="evidence" value="ECO:0007669"/>
    <property type="project" value="UniProtKB-UniRule"/>
</dbReference>
<feature type="binding site" evidence="10">
    <location>
        <position position="534"/>
    </location>
    <ligand>
        <name>NADP(+)</name>
        <dbReference type="ChEBI" id="CHEBI:58349"/>
    </ligand>
</feature>
<dbReference type="SUPFAM" id="SSF63380">
    <property type="entry name" value="Riboflavin synthase domain-like"/>
    <property type="match status" value="1"/>
</dbReference>
<dbReference type="Pfam" id="PF00667">
    <property type="entry name" value="FAD_binding_1"/>
    <property type="match status" value="1"/>
</dbReference>
<dbReference type="InterPro" id="IPR023208">
    <property type="entry name" value="P450R"/>
</dbReference>
<evidence type="ECO:0000256" key="2">
    <source>
        <dbReference type="ARBA" id="ARBA00022643"/>
    </source>
</evidence>
<dbReference type="EC" id="1.6.2.4" evidence="10 11"/>
<feature type="binding site" evidence="10">
    <location>
        <begin position="601"/>
        <end position="605"/>
    </location>
    <ligand>
        <name>NADP(+)</name>
        <dbReference type="ChEBI" id="CHEBI:58349"/>
    </ligand>
</feature>
<evidence type="ECO:0000256" key="4">
    <source>
        <dbReference type="ARBA" id="ARBA00022824"/>
    </source>
</evidence>
<evidence type="ECO:0000256" key="11">
    <source>
        <dbReference type="PIRNR" id="PIRNR000208"/>
    </source>
</evidence>
<reference evidence="14 15" key="1">
    <citation type="submission" date="2024-10" db="EMBL/GenBank/DDBJ databases">
        <authorList>
            <person name="Kim D."/>
        </authorList>
    </citation>
    <scope>NUCLEOTIDE SEQUENCE [LARGE SCALE GENOMIC DNA]</scope>
    <source>
        <strain evidence="14">Taebaek</strain>
    </source>
</reference>
<dbReference type="EMBL" id="JBICCN010000132">
    <property type="protein sequence ID" value="KAL3091342.1"/>
    <property type="molecule type" value="Genomic_DNA"/>
</dbReference>